<dbReference type="AlphaFoldDB" id="A0AAN8W6E8"/>
<dbReference type="Gene3D" id="2.30.240.10">
    <property type="entry name" value="At5g01610-like"/>
    <property type="match status" value="1"/>
</dbReference>
<accession>A0AAN8W6E8</accession>
<feature type="chain" id="PRO_5042990162" evidence="2">
    <location>
        <begin position="26"/>
        <end position="172"/>
    </location>
</feature>
<keyword evidence="2" id="KW-0732">Signal</keyword>
<evidence type="ECO:0000313" key="3">
    <source>
        <dbReference type="EMBL" id="KAK6946820.1"/>
    </source>
</evidence>
<evidence type="ECO:0000256" key="2">
    <source>
        <dbReference type="SAM" id="SignalP"/>
    </source>
</evidence>
<dbReference type="PANTHER" id="PTHR31676">
    <property type="entry name" value="T31J12.3 PROTEIN-RELATED"/>
    <property type="match status" value="1"/>
</dbReference>
<dbReference type="Proteomes" id="UP001370490">
    <property type="component" value="Unassembled WGS sequence"/>
</dbReference>
<name>A0AAN8W6E8_9MAGN</name>
<keyword evidence="4" id="KW-1185">Reference proteome</keyword>
<reference evidence="3 4" key="1">
    <citation type="submission" date="2023-12" db="EMBL/GenBank/DDBJ databases">
        <title>A high-quality genome assembly for Dillenia turbinata (Dilleniales).</title>
        <authorList>
            <person name="Chanderbali A."/>
        </authorList>
    </citation>
    <scope>NUCLEOTIDE SEQUENCE [LARGE SCALE GENOMIC DNA]</scope>
    <source>
        <strain evidence="3">LSX21</strain>
        <tissue evidence="3">Leaf</tissue>
    </source>
</reference>
<dbReference type="Pfam" id="PF04398">
    <property type="entry name" value="DUF538"/>
    <property type="match status" value="1"/>
</dbReference>
<sequence>MGIRFTAFLSLLLMISLSSLSFTSASVHELLKSRGLPAGLIPRDVKSYTLDENDILEVFLNGPCLTKYDTPVKFDSVVRANLSYGGLIGVVGLSQEELFLWLPVIDIIVDDPKSGVILFDIGLAHKQLSLSLFEEPPECNPPPGGLTRNVRIDKGYEGQSDSPSRLFAIQKK</sequence>
<evidence type="ECO:0000256" key="1">
    <source>
        <dbReference type="SAM" id="MobiDB-lite"/>
    </source>
</evidence>
<dbReference type="InterPro" id="IPR036758">
    <property type="entry name" value="At5g01610-like"/>
</dbReference>
<dbReference type="SUPFAM" id="SSF141562">
    <property type="entry name" value="At5g01610-like"/>
    <property type="match status" value="1"/>
</dbReference>
<protein>
    <submittedName>
        <fullName evidence="3">Uncharacterized protein</fullName>
    </submittedName>
</protein>
<comment type="caution">
    <text evidence="3">The sequence shown here is derived from an EMBL/GenBank/DDBJ whole genome shotgun (WGS) entry which is preliminary data.</text>
</comment>
<dbReference type="InterPro" id="IPR007493">
    <property type="entry name" value="DUF538"/>
</dbReference>
<dbReference type="EMBL" id="JBAMMX010000001">
    <property type="protein sequence ID" value="KAK6946820.1"/>
    <property type="molecule type" value="Genomic_DNA"/>
</dbReference>
<gene>
    <name evidence="3" type="ORF">RJ641_000293</name>
</gene>
<feature type="region of interest" description="Disordered" evidence="1">
    <location>
        <begin position="137"/>
        <end position="164"/>
    </location>
</feature>
<proteinExistence type="predicted"/>
<organism evidence="3 4">
    <name type="scientific">Dillenia turbinata</name>
    <dbReference type="NCBI Taxonomy" id="194707"/>
    <lineage>
        <taxon>Eukaryota</taxon>
        <taxon>Viridiplantae</taxon>
        <taxon>Streptophyta</taxon>
        <taxon>Embryophyta</taxon>
        <taxon>Tracheophyta</taxon>
        <taxon>Spermatophyta</taxon>
        <taxon>Magnoliopsida</taxon>
        <taxon>eudicotyledons</taxon>
        <taxon>Gunneridae</taxon>
        <taxon>Pentapetalae</taxon>
        <taxon>Dilleniales</taxon>
        <taxon>Dilleniaceae</taxon>
        <taxon>Dillenia</taxon>
    </lineage>
</organism>
<dbReference type="PANTHER" id="PTHR31676:SF151">
    <property type="entry name" value="DUF538 FAMILY PROTEIN"/>
    <property type="match status" value="1"/>
</dbReference>
<feature type="signal peptide" evidence="2">
    <location>
        <begin position="1"/>
        <end position="25"/>
    </location>
</feature>
<evidence type="ECO:0000313" key="4">
    <source>
        <dbReference type="Proteomes" id="UP001370490"/>
    </source>
</evidence>